<evidence type="ECO:0000256" key="1">
    <source>
        <dbReference type="ARBA" id="ARBA00004328"/>
    </source>
</evidence>
<dbReference type="GO" id="GO:0019028">
    <property type="term" value="C:viral capsid"/>
    <property type="evidence" value="ECO:0007669"/>
    <property type="project" value="UniProtKB-KW"/>
</dbReference>
<feature type="compositionally biased region" description="Basic residues" evidence="4">
    <location>
        <begin position="26"/>
        <end position="38"/>
    </location>
</feature>
<evidence type="ECO:0000256" key="4">
    <source>
        <dbReference type="SAM" id="MobiDB-lite"/>
    </source>
</evidence>
<evidence type="ECO:0000256" key="2">
    <source>
        <dbReference type="ARBA" id="ARBA00022561"/>
    </source>
</evidence>
<keyword evidence="3" id="KW-0946">Virion</keyword>
<dbReference type="InterPro" id="IPR004337">
    <property type="entry name" value="Astro_capsid_N"/>
</dbReference>
<feature type="compositionally biased region" description="Basic residues" evidence="4">
    <location>
        <begin position="56"/>
        <end position="66"/>
    </location>
</feature>
<dbReference type="Pfam" id="PF03115">
    <property type="entry name" value="Astro_capsid_N"/>
    <property type="match status" value="1"/>
</dbReference>
<dbReference type="InterPro" id="IPR029053">
    <property type="entry name" value="Viral_coat"/>
</dbReference>
<feature type="domain" description="Astrovirus capsid protein inner core" evidence="5">
    <location>
        <begin position="25"/>
        <end position="277"/>
    </location>
</feature>
<reference evidence="6" key="1">
    <citation type="journal article" date="2018" name="Nature">
        <title>The evolutionary history of vertebrate RNA viruses.</title>
        <authorList>
            <person name="Shi M."/>
            <person name="Lin X.D."/>
            <person name="Chen X."/>
            <person name="Tian J.H."/>
            <person name="Chen L.J."/>
            <person name="Li K."/>
            <person name="Wang W."/>
            <person name="Eden J.S."/>
            <person name="Shen J.J."/>
            <person name="Liu L."/>
            <person name="Holmes E.C."/>
            <person name="Zhang Y.Z."/>
        </authorList>
    </citation>
    <scope>NUCLEOTIDE SEQUENCE</scope>
    <source>
        <strain evidence="6">LPSF12373</strain>
    </source>
</reference>
<feature type="region of interest" description="Disordered" evidence="4">
    <location>
        <begin position="1"/>
        <end position="87"/>
    </location>
</feature>
<keyword evidence="2" id="KW-0167">Capsid protein</keyword>
<sequence length="818" mass="89711">MEQRAPRKRSRSRNRNVVVLEAAVKSRSRSRSKGRKPSKGILKKEVKEVVEQAVRPKQRQQKKGKTPRAMESQIRSLKAKTDGPKVTDQQHLTLTMGMVRGQAGEGLLQHQFHFSLNPLFLKENDSLSASTPLADRAKNYAMWRPDKVELHFIPLVNASNITGSICIVSIDQDGSSAEPTNVDDLLARTHLEIPLGKRSTWKVPVRALKGPRQNWWKVNTNEGAAQAYGPSIDIHLYGPTSSLAVAIAPGTAAPGTLPAYLGSLWSVQLRVSYSFSTWDPKPQLGLLYKKELTRDAVTVSTNTDNELIMTVPNVGSAGEFNQIAASLEHHRSSNQAGKPGEILWSIADTTVTAASSAVPPPWGWLISGGWWIVRRIFGTSSNSSTSYYVYASANQAEMDQRSINPTPLSAVTLPSGRVLASQLNAPNVGSAATTAAAGYTPSLEITLPTNQLKHQHHFTWNDGGNPFTWETLRTQQPLKLHSDGPGVLFMGYGVGDVVETLNLEVGSRGEGGENLFISLEQANQWTYQQPEGTLHNCQSTCIMEMIIDSPNRPVEGVLFLYGSSLLIRGDQNHIYNQGLLGTKETLWDLLLGGPPQAPFYQVVSLDWAALPWPGDVDKKPLAQSWDLVHQKVWAAKLVAMGSFNVSGSSQKYTASYRKGFLLVNLTTKEMVIYCNPPWVVDFNKNPSYLVNPGQNAVLGDSSYLALTPPAQPTTAGGERSTKYSLAHDNVGPTTWLFSTSNAWPSPISPSQPQLDWDENQFFANWDAHSATQSVPSVSEDSESDFDLLDSAPSDLLVDRLADRIFARLNIKDSRASQP</sequence>
<dbReference type="Gene3D" id="2.60.120.20">
    <property type="match status" value="1"/>
</dbReference>
<protein>
    <submittedName>
        <fullName evidence="6">Capsid protein</fullName>
    </submittedName>
</protein>
<name>A0A2P1GNB9_9VIRU</name>
<proteinExistence type="predicted"/>
<evidence type="ECO:0000256" key="3">
    <source>
        <dbReference type="ARBA" id="ARBA00022844"/>
    </source>
</evidence>
<accession>A0A2P1GNB9</accession>
<dbReference type="EMBL" id="MG599905">
    <property type="protein sequence ID" value="AVM87506.1"/>
    <property type="molecule type" value="Genomic_RNA"/>
</dbReference>
<organism evidence="6">
    <name type="scientific">Guangdong sanke astrovirus</name>
    <dbReference type="NCBI Taxonomy" id="2116416"/>
    <lineage>
        <taxon>Viruses</taxon>
        <taxon>Riboviria</taxon>
        <taxon>Orthornavirae</taxon>
        <taxon>Pisuviricota</taxon>
        <taxon>Stelpaviricetes</taxon>
        <taxon>Stellavirales</taxon>
        <taxon>Astroviridae</taxon>
    </lineage>
</organism>
<comment type="subcellular location">
    <subcellularLocation>
        <location evidence="1">Virion</location>
    </subcellularLocation>
</comment>
<evidence type="ECO:0000259" key="5">
    <source>
        <dbReference type="Pfam" id="PF03115"/>
    </source>
</evidence>
<evidence type="ECO:0000313" key="6">
    <source>
        <dbReference type="EMBL" id="AVM87506.1"/>
    </source>
</evidence>
<feature type="compositionally biased region" description="Basic residues" evidence="4">
    <location>
        <begin position="1"/>
        <end position="14"/>
    </location>
</feature>